<gene>
    <name evidence="1" type="ORF">FOH10_33265</name>
</gene>
<dbReference type="PROSITE" id="PS00430">
    <property type="entry name" value="TONB_DEPENDENT_REC_1"/>
    <property type="match status" value="1"/>
</dbReference>
<dbReference type="AlphaFoldDB" id="A0A516NVE9"/>
<protein>
    <submittedName>
        <fullName evidence="1">HPr family phosphocarrier protein</fullName>
    </submittedName>
</protein>
<accession>A0A516NVE9</accession>
<organism evidence="1 2">
    <name type="scientific">Nocardia otitidiscaviarum</name>
    <dbReference type="NCBI Taxonomy" id="1823"/>
    <lineage>
        <taxon>Bacteria</taxon>
        <taxon>Bacillati</taxon>
        <taxon>Actinomycetota</taxon>
        <taxon>Actinomycetes</taxon>
        <taxon>Mycobacteriales</taxon>
        <taxon>Nocardiaceae</taxon>
        <taxon>Nocardia</taxon>
    </lineage>
</organism>
<proteinExistence type="predicted"/>
<dbReference type="KEGG" id="nod:FOH10_33265"/>
<evidence type="ECO:0000313" key="1">
    <source>
        <dbReference type="EMBL" id="QDP82868.1"/>
    </source>
</evidence>
<reference evidence="1 2" key="1">
    <citation type="submission" date="2019-07" db="EMBL/GenBank/DDBJ databases">
        <title>Complete Genome Sequence and Methylome Analysis of Nocardia otitidis-caviarum NEB252.</title>
        <authorList>
            <person name="Fomenkov A."/>
            <person name="Anton B.P."/>
            <person name="Vincze T."/>
            <person name="Roberts R.J."/>
        </authorList>
    </citation>
    <scope>NUCLEOTIDE SEQUENCE [LARGE SCALE GENOMIC DNA]</scope>
    <source>
        <strain evidence="1 2">NEB252</strain>
    </source>
</reference>
<dbReference type="RefSeq" id="WP_143983590.1">
    <property type="nucleotide sequence ID" value="NZ_CP041695.1"/>
</dbReference>
<dbReference type="EMBL" id="CP041695">
    <property type="protein sequence ID" value="QDP82868.1"/>
    <property type="molecule type" value="Genomic_DNA"/>
</dbReference>
<dbReference type="Proteomes" id="UP000317039">
    <property type="component" value="Chromosome"/>
</dbReference>
<dbReference type="GeneID" id="80337222"/>
<dbReference type="InterPro" id="IPR010916">
    <property type="entry name" value="TonB_box_CS"/>
</dbReference>
<name>A0A516NVE9_9NOCA</name>
<sequence>MYMETITATRELTAELARRLADTAVNSTSRVTISCHERSVNLPVLPWAWAELRVRPGDTVTVTAENGHRPPDLEDRRVLSAVVAVLTAG</sequence>
<evidence type="ECO:0000313" key="2">
    <source>
        <dbReference type="Proteomes" id="UP000317039"/>
    </source>
</evidence>